<dbReference type="SUPFAM" id="SSF56219">
    <property type="entry name" value="DNase I-like"/>
    <property type="match status" value="1"/>
</dbReference>
<dbReference type="AlphaFoldDB" id="A0A1W0CUF1"/>
<accession>A0A1W0CUF1</accession>
<dbReference type="EMBL" id="MUKV01000016">
    <property type="protein sequence ID" value="OQS38212.1"/>
    <property type="molecule type" value="Genomic_DNA"/>
</dbReference>
<dbReference type="PANTHER" id="PTHR14859:SF1">
    <property type="entry name" value="PGAP2-INTERACTING PROTEIN"/>
    <property type="match status" value="1"/>
</dbReference>
<gene>
    <name evidence="2" type="ORF">B0T45_13205</name>
</gene>
<organism evidence="2 3">
    <name type="scientific">Chromobacterium haemolyticum</name>
    <dbReference type="NCBI Taxonomy" id="394935"/>
    <lineage>
        <taxon>Bacteria</taxon>
        <taxon>Pseudomonadati</taxon>
        <taxon>Pseudomonadota</taxon>
        <taxon>Betaproteobacteria</taxon>
        <taxon>Neisseriales</taxon>
        <taxon>Chromobacteriaceae</taxon>
        <taxon>Chromobacterium</taxon>
    </lineage>
</organism>
<dbReference type="InterPro" id="IPR036691">
    <property type="entry name" value="Endo/exonu/phosph_ase_sf"/>
</dbReference>
<dbReference type="Pfam" id="PF03372">
    <property type="entry name" value="Exo_endo_phos"/>
    <property type="match status" value="1"/>
</dbReference>
<dbReference type="GO" id="GO:0003824">
    <property type="term" value="F:catalytic activity"/>
    <property type="evidence" value="ECO:0007669"/>
    <property type="project" value="InterPro"/>
</dbReference>
<feature type="domain" description="Endonuclease/exonuclease/phosphatase" evidence="1">
    <location>
        <begin position="7"/>
        <end position="239"/>
    </location>
</feature>
<dbReference type="PANTHER" id="PTHR14859">
    <property type="entry name" value="CALCOFLUOR WHITE HYPERSENSITIVE PROTEIN PRECURSOR"/>
    <property type="match status" value="1"/>
</dbReference>
<dbReference type="Gene3D" id="3.60.10.10">
    <property type="entry name" value="Endonuclease/exonuclease/phosphatase"/>
    <property type="match status" value="1"/>
</dbReference>
<evidence type="ECO:0000313" key="2">
    <source>
        <dbReference type="EMBL" id="OQS38212.1"/>
    </source>
</evidence>
<comment type="caution">
    <text evidence="2">The sequence shown here is derived from an EMBL/GenBank/DDBJ whole genome shotgun (WGS) entry which is preliminary data.</text>
</comment>
<reference evidence="2 3" key="1">
    <citation type="submission" date="2017-02" db="EMBL/GenBank/DDBJ databases">
        <title>Chromobacterium haemolyticum H5244.</title>
        <authorList>
            <person name="Gulvik C.A."/>
        </authorList>
    </citation>
    <scope>NUCLEOTIDE SEQUENCE [LARGE SCALE GENOMIC DNA]</scope>
    <source>
        <strain evidence="2 3">H5244</strain>
    </source>
</reference>
<dbReference type="GO" id="GO:0006506">
    <property type="term" value="P:GPI anchor biosynthetic process"/>
    <property type="evidence" value="ECO:0007669"/>
    <property type="project" value="TreeGrafter"/>
</dbReference>
<proteinExistence type="predicted"/>
<dbReference type="Proteomes" id="UP000192721">
    <property type="component" value="Unassembled WGS sequence"/>
</dbReference>
<dbReference type="GO" id="GO:0016020">
    <property type="term" value="C:membrane"/>
    <property type="evidence" value="ECO:0007669"/>
    <property type="project" value="GOC"/>
</dbReference>
<protein>
    <recommendedName>
        <fullName evidence="1">Endonuclease/exonuclease/phosphatase domain-containing protein</fullName>
    </recommendedName>
</protein>
<dbReference type="RefSeq" id="WP_043631767.1">
    <property type="nucleotide sequence ID" value="NZ_JBBIGS010000070.1"/>
</dbReference>
<dbReference type="InterPro" id="IPR051916">
    <property type="entry name" value="GPI-anchor_lipid_remodeler"/>
</dbReference>
<name>A0A1W0CUF1_9NEIS</name>
<sequence>MKAITVATYNIHKGMSPLNRHVRLGDMASALESIDADVLFLQEVQGKNIERALQHASWPKLPQHHFLARRLDHKAAYGLNAAYEHGHHGNALLTRFPINTWCNRDISVNRFESRGLLHCQLTPAGWKRPVVTLCGHFNLLARDRRKQFLDLARYVRENVPEDAPLILAGDFNDWREEATDHLMDSLGLVEVFDQLFGRHARSFPARMPMLPLDRIYVRGLKPLEAEVLKGAPWSRLSDHLPLSASLVPA</sequence>
<evidence type="ECO:0000313" key="3">
    <source>
        <dbReference type="Proteomes" id="UP000192721"/>
    </source>
</evidence>
<dbReference type="InterPro" id="IPR005135">
    <property type="entry name" value="Endo/exonuclease/phosphatase"/>
</dbReference>
<evidence type="ECO:0000259" key="1">
    <source>
        <dbReference type="Pfam" id="PF03372"/>
    </source>
</evidence>